<sequence length="191" mass="19814">MALLAMLPAGCTPSATVSAPTPAPAMSSVPAGCDLTRAGVQWSGVTQESVLEHASLFTTDAMREGTEVLDAPVTAAVAGVTVPDGWLRLLATDLGNKIGVGVHTTRPSRSYKMNFGTWGLNDPEITEIIVYAGVRRISAVFPVGCAPAVSGTLTAWTETKTGGLTCGDPAPPTDPYTRAAREYCPHTSPSR</sequence>
<gene>
    <name evidence="2" type="ORF">Apa02nite_035770</name>
</gene>
<dbReference type="Proteomes" id="UP000624709">
    <property type="component" value="Unassembled WGS sequence"/>
</dbReference>
<reference evidence="2 3" key="1">
    <citation type="submission" date="2021-01" db="EMBL/GenBank/DDBJ databases">
        <title>Whole genome shotgun sequence of Actinoplanes palleronii NBRC 14916.</title>
        <authorList>
            <person name="Komaki H."/>
            <person name="Tamura T."/>
        </authorList>
    </citation>
    <scope>NUCLEOTIDE SEQUENCE [LARGE SCALE GENOMIC DNA]</scope>
    <source>
        <strain evidence="2 3">NBRC 14916</strain>
    </source>
</reference>
<evidence type="ECO:0008006" key="4">
    <source>
        <dbReference type="Google" id="ProtNLM"/>
    </source>
</evidence>
<dbReference type="EMBL" id="BOMS01000049">
    <property type="protein sequence ID" value="GIE67469.1"/>
    <property type="molecule type" value="Genomic_DNA"/>
</dbReference>
<evidence type="ECO:0000313" key="2">
    <source>
        <dbReference type="EMBL" id="GIE67469.1"/>
    </source>
</evidence>
<feature type="region of interest" description="Disordered" evidence="1">
    <location>
        <begin position="166"/>
        <end position="191"/>
    </location>
</feature>
<protein>
    <recommendedName>
        <fullName evidence="4">Lipoprotein</fullName>
    </recommendedName>
</protein>
<comment type="caution">
    <text evidence="2">The sequence shown here is derived from an EMBL/GenBank/DDBJ whole genome shotgun (WGS) entry which is preliminary data.</text>
</comment>
<name>A0ABQ4BA12_9ACTN</name>
<proteinExistence type="predicted"/>
<evidence type="ECO:0000313" key="3">
    <source>
        <dbReference type="Proteomes" id="UP000624709"/>
    </source>
</evidence>
<organism evidence="2 3">
    <name type="scientific">Actinoplanes palleronii</name>
    <dbReference type="NCBI Taxonomy" id="113570"/>
    <lineage>
        <taxon>Bacteria</taxon>
        <taxon>Bacillati</taxon>
        <taxon>Actinomycetota</taxon>
        <taxon>Actinomycetes</taxon>
        <taxon>Micromonosporales</taxon>
        <taxon>Micromonosporaceae</taxon>
        <taxon>Actinoplanes</taxon>
    </lineage>
</organism>
<evidence type="ECO:0000256" key="1">
    <source>
        <dbReference type="SAM" id="MobiDB-lite"/>
    </source>
</evidence>
<keyword evidence="3" id="KW-1185">Reference proteome</keyword>
<accession>A0ABQ4BA12</accession>